<dbReference type="EMBL" id="PGOL01004300">
    <property type="protein sequence ID" value="PKI37814.1"/>
    <property type="molecule type" value="Genomic_DNA"/>
</dbReference>
<feature type="region of interest" description="Disordered" evidence="1">
    <location>
        <begin position="92"/>
        <end position="111"/>
    </location>
</feature>
<evidence type="ECO:0000313" key="5">
    <source>
        <dbReference type="Proteomes" id="UP000233551"/>
    </source>
</evidence>
<evidence type="ECO:0000313" key="4">
    <source>
        <dbReference type="Proteomes" id="UP000197138"/>
    </source>
</evidence>
<feature type="compositionally biased region" description="Low complexity" evidence="1">
    <location>
        <begin position="97"/>
        <end position="107"/>
    </location>
</feature>
<name>A0A218VTG7_PUNGR</name>
<dbReference type="EMBL" id="MTKT01005898">
    <property type="protein sequence ID" value="OWM63579.1"/>
    <property type="molecule type" value="Genomic_DNA"/>
</dbReference>
<evidence type="ECO:0000256" key="1">
    <source>
        <dbReference type="SAM" id="MobiDB-lite"/>
    </source>
</evidence>
<feature type="compositionally biased region" description="Polar residues" evidence="1">
    <location>
        <begin position="141"/>
        <end position="150"/>
    </location>
</feature>
<dbReference type="OrthoDB" id="410307at2759"/>
<dbReference type="Proteomes" id="UP000233551">
    <property type="component" value="Unassembled WGS sequence"/>
</dbReference>
<dbReference type="STRING" id="22663.A0A218VTG7"/>
<dbReference type="GeneID" id="116193756"/>
<dbReference type="AlphaFoldDB" id="A0A218VTG7"/>
<protein>
    <submittedName>
        <fullName evidence="2">Uncharacterized protein</fullName>
    </submittedName>
</protein>
<comment type="caution">
    <text evidence="2">The sequence shown here is derived from an EMBL/GenBank/DDBJ whole genome shotgun (WGS) entry which is preliminary data.</text>
</comment>
<feature type="region of interest" description="Disordered" evidence="1">
    <location>
        <begin position="163"/>
        <end position="189"/>
    </location>
</feature>
<evidence type="ECO:0000313" key="3">
    <source>
        <dbReference type="EMBL" id="PKI37814.1"/>
    </source>
</evidence>
<proteinExistence type="predicted"/>
<dbReference type="Proteomes" id="UP000197138">
    <property type="component" value="Unassembled WGS sequence"/>
</dbReference>
<reference evidence="3 5" key="3">
    <citation type="submission" date="2017-11" db="EMBL/GenBank/DDBJ databases">
        <title>De-novo sequencing of pomegranate (Punica granatum L.) genome.</title>
        <authorList>
            <person name="Akparov Z."/>
            <person name="Amiraslanov A."/>
            <person name="Hajiyeva S."/>
            <person name="Abbasov M."/>
            <person name="Kaur K."/>
            <person name="Hamwieh A."/>
            <person name="Solovyev V."/>
            <person name="Salamov A."/>
            <person name="Braich B."/>
            <person name="Kosarev P."/>
            <person name="Mahmoud A."/>
            <person name="Hajiyev E."/>
            <person name="Babayeva S."/>
            <person name="Izzatullayeva V."/>
            <person name="Mammadov A."/>
            <person name="Mammadov A."/>
            <person name="Sharifova S."/>
            <person name="Ojaghi J."/>
            <person name="Eynullazada K."/>
            <person name="Bayramov B."/>
            <person name="Abdulazimova A."/>
            <person name="Shahmuradov I."/>
        </authorList>
    </citation>
    <scope>NUCLEOTIDE SEQUENCE [LARGE SCALE GENOMIC DNA]</scope>
    <source>
        <strain evidence="3">AG2017</strain>
        <strain evidence="5">cv. AG2017</strain>
        <tissue evidence="3">Leaf</tissue>
    </source>
</reference>
<gene>
    <name evidence="2" type="ORF">CDL15_Pgr008122</name>
    <name evidence="3" type="ORF">CRG98_041764</name>
</gene>
<accession>A0A218VTG7</accession>
<reference evidence="2" key="2">
    <citation type="submission" date="2017-06" db="EMBL/GenBank/DDBJ databases">
        <title>The pomegranate genome and the genomics of punicalagin biosynthesis.</title>
        <authorList>
            <person name="Xu C."/>
        </authorList>
    </citation>
    <scope>NUCLEOTIDE SEQUENCE [LARGE SCALE GENOMIC DNA]</scope>
    <source>
        <tissue evidence="2">Fresh leaf</tissue>
    </source>
</reference>
<feature type="region of interest" description="Disordered" evidence="1">
    <location>
        <begin position="131"/>
        <end position="150"/>
    </location>
</feature>
<organism evidence="2 4">
    <name type="scientific">Punica granatum</name>
    <name type="common">Pomegranate</name>
    <dbReference type="NCBI Taxonomy" id="22663"/>
    <lineage>
        <taxon>Eukaryota</taxon>
        <taxon>Viridiplantae</taxon>
        <taxon>Streptophyta</taxon>
        <taxon>Embryophyta</taxon>
        <taxon>Tracheophyta</taxon>
        <taxon>Spermatophyta</taxon>
        <taxon>Magnoliopsida</taxon>
        <taxon>eudicotyledons</taxon>
        <taxon>Gunneridae</taxon>
        <taxon>Pentapetalae</taxon>
        <taxon>rosids</taxon>
        <taxon>malvids</taxon>
        <taxon>Myrtales</taxon>
        <taxon>Lythraceae</taxon>
        <taxon>Punica</taxon>
    </lineage>
</organism>
<reference evidence="4" key="1">
    <citation type="journal article" date="2017" name="Plant J.">
        <title>The pomegranate (Punica granatum L.) genome and the genomics of punicalagin biosynthesis.</title>
        <authorList>
            <person name="Qin G."/>
            <person name="Xu C."/>
            <person name="Ming R."/>
            <person name="Tang H."/>
            <person name="Guyot R."/>
            <person name="Kramer E.M."/>
            <person name="Hu Y."/>
            <person name="Yi X."/>
            <person name="Qi Y."/>
            <person name="Xu X."/>
            <person name="Gao Z."/>
            <person name="Pan H."/>
            <person name="Jian J."/>
            <person name="Tian Y."/>
            <person name="Yue Z."/>
            <person name="Xu Y."/>
        </authorList>
    </citation>
    <scope>NUCLEOTIDE SEQUENCE [LARGE SCALE GENOMIC DNA]</scope>
    <source>
        <strain evidence="4">cv. Dabenzi</strain>
    </source>
</reference>
<keyword evidence="5" id="KW-1185">Reference proteome</keyword>
<evidence type="ECO:0000313" key="2">
    <source>
        <dbReference type="EMBL" id="OWM63579.1"/>
    </source>
</evidence>
<sequence length="235" mass="26064">MDNLYGNSPRFGKVIALPGNMPMSTAVYSHPSTERGRHKSFAKTPTCDPYSSRYGNLMKLLQSKSPSSVLDNIGPMTPLKLNMEEDTLVMDGIPVESSSGGSSSGNSHSRRPVYRAVEDNICSFPVTKPRLIRGKEEQQHPSRLSVKNNSPEAVLRAAAELEAPKTVAAPPSRPAQTHKSPNIKVPTRDWSPLDDGIVVDSPSRSQEDIHPYIHRFMHEPRSIRRLPVFTEITRQ</sequence>